<dbReference type="RefSeq" id="WP_021705224.1">
    <property type="nucleotide sequence ID" value="NZ_BATJ01000007.1"/>
</dbReference>
<proteinExistence type="predicted"/>
<keyword evidence="6" id="KW-0812">Transmembrane</keyword>
<feature type="transmembrane region" description="Helical" evidence="6">
    <location>
        <begin position="270"/>
        <end position="287"/>
    </location>
</feature>
<comment type="subcellular location">
    <subcellularLocation>
        <location evidence="1">Cell membrane</location>
    </subcellularLocation>
</comment>
<dbReference type="InterPro" id="IPR001173">
    <property type="entry name" value="Glyco_trans_2-like"/>
</dbReference>
<dbReference type="EMBL" id="BATJ01000007">
    <property type="protein sequence ID" value="GAD67249.1"/>
    <property type="molecule type" value="Genomic_DNA"/>
</dbReference>
<evidence type="ECO:0000256" key="2">
    <source>
        <dbReference type="ARBA" id="ARBA00022475"/>
    </source>
</evidence>
<keyword evidence="4 8" id="KW-0808">Transferase</keyword>
<evidence type="ECO:0000256" key="4">
    <source>
        <dbReference type="ARBA" id="ARBA00022679"/>
    </source>
</evidence>
<evidence type="ECO:0000313" key="9">
    <source>
        <dbReference type="Proteomes" id="UP000016570"/>
    </source>
</evidence>
<evidence type="ECO:0000256" key="3">
    <source>
        <dbReference type="ARBA" id="ARBA00022676"/>
    </source>
</evidence>
<organism evidence="8 9">
    <name type="scientific">Vibrio proteolyticus NBRC 13287</name>
    <dbReference type="NCBI Taxonomy" id="1219065"/>
    <lineage>
        <taxon>Bacteria</taxon>
        <taxon>Pseudomonadati</taxon>
        <taxon>Pseudomonadota</taxon>
        <taxon>Gammaproteobacteria</taxon>
        <taxon>Vibrionales</taxon>
        <taxon>Vibrionaceae</taxon>
        <taxon>Vibrio</taxon>
    </lineage>
</organism>
<dbReference type="SUPFAM" id="SSF53448">
    <property type="entry name" value="Nucleotide-diphospho-sugar transferases"/>
    <property type="match status" value="1"/>
</dbReference>
<dbReference type="GO" id="GO:0005886">
    <property type="term" value="C:plasma membrane"/>
    <property type="evidence" value="ECO:0007669"/>
    <property type="project" value="UniProtKB-SubCell"/>
</dbReference>
<dbReference type="PANTHER" id="PTHR43646">
    <property type="entry name" value="GLYCOSYLTRANSFERASE"/>
    <property type="match status" value="1"/>
</dbReference>
<keyword evidence="2" id="KW-1003">Cell membrane</keyword>
<dbReference type="Proteomes" id="UP000016570">
    <property type="component" value="Unassembled WGS sequence"/>
</dbReference>
<dbReference type="InterPro" id="IPR029044">
    <property type="entry name" value="Nucleotide-diphossugar_trans"/>
</dbReference>
<accession>U3BBU0</accession>
<reference evidence="8 9" key="1">
    <citation type="submission" date="2013-09" db="EMBL/GenBank/DDBJ databases">
        <title>Whole genome shotgun sequence of Vibrio proteolyticus NBRC 13287.</title>
        <authorList>
            <person name="Isaki S."/>
            <person name="Hosoyama A."/>
            <person name="Numata M."/>
            <person name="Hashimoto M."/>
            <person name="Hosoyama Y."/>
            <person name="Tsuchikane K."/>
            <person name="Noguchi M."/>
            <person name="Hirakata S."/>
            <person name="Ichikawa N."/>
            <person name="Ohji S."/>
            <person name="Yamazoe A."/>
            <person name="Fujita N."/>
        </authorList>
    </citation>
    <scope>NUCLEOTIDE SEQUENCE [LARGE SCALE GENOMIC DNA]</scope>
    <source>
        <strain evidence="8 9">NBRC 13287</strain>
    </source>
</reference>
<sequence length="331" mass="36678">MTEKPMISVIIKTFNEQAGIANTIVSIRTQLDALSLPYEILVADSLSTDATQEIALQHGATVIALRRADERCCGVGHQLGYLHARGEFLLLMDGDMQLEAGFIRLALDFLQTNPEYAGVAGTVEMDEAVSYEFQSRKQRLATIYPIGDCDHLGGGGMYRKAAVDDIGYLTNRNLHSYEEAELGMRLTLAGYKLHRLNVPYFYHHSYDLSTLALLTHRWRSGYLFGSGELLRGAFGKSHFKQALFTVKNALLFGGYLTLIALSLLSLNPALVGFALIPLLGFFILKTVRNRSVKAGAYSILNLSMHSVGFFVGLFRPVKDPMAAPEHNVRER</sequence>
<dbReference type="Gene3D" id="3.90.550.10">
    <property type="entry name" value="Spore Coat Polysaccharide Biosynthesis Protein SpsA, Chain A"/>
    <property type="match status" value="1"/>
</dbReference>
<keyword evidence="3" id="KW-0328">Glycosyltransferase</keyword>
<evidence type="ECO:0000256" key="5">
    <source>
        <dbReference type="ARBA" id="ARBA00023136"/>
    </source>
</evidence>
<dbReference type="Pfam" id="PF00535">
    <property type="entry name" value="Glycos_transf_2"/>
    <property type="match status" value="1"/>
</dbReference>
<dbReference type="PANTHER" id="PTHR43646:SF2">
    <property type="entry name" value="GLYCOSYLTRANSFERASE 2-LIKE DOMAIN-CONTAINING PROTEIN"/>
    <property type="match status" value="1"/>
</dbReference>
<keyword evidence="9" id="KW-1185">Reference proteome</keyword>
<name>U3BBU0_VIBPR</name>
<feature type="transmembrane region" description="Helical" evidence="6">
    <location>
        <begin position="294"/>
        <end position="314"/>
    </location>
</feature>
<protein>
    <submittedName>
        <fullName evidence="8">Putative glycosyltransferase</fullName>
    </submittedName>
</protein>
<keyword evidence="5 6" id="KW-0472">Membrane</keyword>
<gene>
    <name evidence="8" type="ORF">VPR01S_07_00480</name>
</gene>
<keyword evidence="6" id="KW-1133">Transmembrane helix</keyword>
<comment type="caution">
    <text evidence="8">The sequence shown here is derived from an EMBL/GenBank/DDBJ whole genome shotgun (WGS) entry which is preliminary data.</text>
</comment>
<dbReference type="eggNOG" id="COG1215">
    <property type="taxonomic scope" value="Bacteria"/>
</dbReference>
<evidence type="ECO:0000259" key="7">
    <source>
        <dbReference type="Pfam" id="PF00535"/>
    </source>
</evidence>
<dbReference type="STRING" id="1219065.VPR01S_07_00480"/>
<evidence type="ECO:0000313" key="8">
    <source>
        <dbReference type="EMBL" id="GAD67249.1"/>
    </source>
</evidence>
<evidence type="ECO:0000256" key="1">
    <source>
        <dbReference type="ARBA" id="ARBA00004236"/>
    </source>
</evidence>
<dbReference type="AlphaFoldDB" id="U3BBU0"/>
<evidence type="ECO:0000256" key="6">
    <source>
        <dbReference type="SAM" id="Phobius"/>
    </source>
</evidence>
<dbReference type="GO" id="GO:0016757">
    <property type="term" value="F:glycosyltransferase activity"/>
    <property type="evidence" value="ECO:0007669"/>
    <property type="project" value="UniProtKB-KW"/>
</dbReference>
<feature type="domain" description="Glycosyltransferase 2-like" evidence="7">
    <location>
        <begin position="8"/>
        <end position="149"/>
    </location>
</feature>